<feature type="domain" description="Amidohydrolase-related" evidence="2">
    <location>
        <begin position="79"/>
        <end position="437"/>
    </location>
</feature>
<dbReference type="PANTHER" id="PTHR43135">
    <property type="entry name" value="ALPHA-D-RIBOSE 1-METHYLPHOSPHONATE 5-TRIPHOSPHATE DIPHOSPHATASE"/>
    <property type="match status" value="1"/>
</dbReference>
<gene>
    <name evidence="3" type="ORF">SY85_16375</name>
</gene>
<dbReference type="KEGG" id="fla:SY85_16375"/>
<dbReference type="InterPro" id="IPR057744">
    <property type="entry name" value="OTAase-like"/>
</dbReference>
<dbReference type="OrthoDB" id="9797498at2"/>
<dbReference type="InterPro" id="IPR032466">
    <property type="entry name" value="Metal_Hydrolase"/>
</dbReference>
<evidence type="ECO:0000256" key="1">
    <source>
        <dbReference type="SAM" id="SignalP"/>
    </source>
</evidence>
<reference evidence="4" key="1">
    <citation type="submission" date="2015-01" db="EMBL/GenBank/DDBJ databases">
        <title>Flavisolibacter sp./LCS9/ whole genome sequencing.</title>
        <authorList>
            <person name="Kim M.K."/>
            <person name="Srinivasan S."/>
            <person name="Lee J.-J."/>
        </authorList>
    </citation>
    <scope>NUCLEOTIDE SEQUENCE [LARGE SCALE GENOMIC DNA]</scope>
    <source>
        <strain evidence="4">LCS9</strain>
    </source>
</reference>
<dbReference type="Proteomes" id="UP000077177">
    <property type="component" value="Chromosome"/>
</dbReference>
<evidence type="ECO:0000259" key="2">
    <source>
        <dbReference type="Pfam" id="PF01979"/>
    </source>
</evidence>
<dbReference type="GO" id="GO:0016810">
    <property type="term" value="F:hydrolase activity, acting on carbon-nitrogen (but not peptide) bonds"/>
    <property type="evidence" value="ECO:0007669"/>
    <property type="project" value="InterPro"/>
</dbReference>
<dbReference type="Pfam" id="PF01979">
    <property type="entry name" value="Amidohydro_1"/>
    <property type="match status" value="1"/>
</dbReference>
<keyword evidence="4" id="KW-1185">Reference proteome</keyword>
<keyword evidence="1" id="KW-0732">Signal</keyword>
<accession>A0A172TXR8</accession>
<dbReference type="PANTHER" id="PTHR43135:SF3">
    <property type="entry name" value="ALPHA-D-RIBOSE 1-METHYLPHOSPHONATE 5-TRIPHOSPHATE DIPHOSPHATASE"/>
    <property type="match status" value="1"/>
</dbReference>
<proteinExistence type="predicted"/>
<name>A0A172TXR8_9BACT</name>
<dbReference type="CDD" id="cd01299">
    <property type="entry name" value="Met_dep_hydrolase_A"/>
    <property type="match status" value="1"/>
</dbReference>
<dbReference type="InterPro" id="IPR051781">
    <property type="entry name" value="Metallo-dep_Hydrolase"/>
</dbReference>
<dbReference type="RefSeq" id="WP_066405964.1">
    <property type="nucleotide sequence ID" value="NZ_CP011390.1"/>
</dbReference>
<dbReference type="PATRIC" id="fig|1492898.3.peg.3560"/>
<dbReference type="SUPFAM" id="SSF51556">
    <property type="entry name" value="Metallo-dependent hydrolases"/>
    <property type="match status" value="1"/>
</dbReference>
<sequence length="444" mass="48566">MRKLLLTALFYGGVFFSHAQTNAYQIKAGKLFDSETGTFQTNKVILVKGEKIDTVKNSSDLTAADQKTYATVIDLSRFTVMPGLIDAHTHLLYREVIHPGNNPPAMDMAKMLTLEGDAYRALYGAARAKAYLESGITAVQDLGNSGNFGDVALQRAINEGLVTGPRMRCSGPGLSTEGGQFPGLIYKHRDLANDEYRIVKGSDDAVQAVRENITQGADVIKIYANNTPNKTMLTVDEIKAIVTEAHRYGIRVTAHATDNTAVWNAVTGGVDGIEHGYRLNDTTLELMAKKNVVMVPTFSDSATMVDFVKLNNLGDPEEIKRTPQILASYNKYKVSQLQRIRQKGVTIVAGSDDYVSTSFPMAEVSKRTLIGYVQAGMTIKETLQAATLNAATHLRWKDKIGVIKKGAFADIVAFDGDLDTNINALLNTRFVMKGGKIYTANYNF</sequence>
<reference evidence="3 4" key="2">
    <citation type="journal article" date="2016" name="Int. J. Syst. Evol. Microbiol.">
        <title>Flavisolibacter tropicus sp. nov., isolated from tropical soil.</title>
        <authorList>
            <person name="Lee J.J."/>
            <person name="Kang M.S."/>
            <person name="Kim G.S."/>
            <person name="Lee C.S."/>
            <person name="Lim S."/>
            <person name="Lee J."/>
            <person name="Roh S.H."/>
            <person name="Kang H."/>
            <person name="Ha J.M."/>
            <person name="Bae S."/>
            <person name="Jung H.Y."/>
            <person name="Kim M.K."/>
        </authorList>
    </citation>
    <scope>NUCLEOTIDE SEQUENCE [LARGE SCALE GENOMIC DNA]</scope>
    <source>
        <strain evidence="3 4">LCS9</strain>
    </source>
</reference>
<protein>
    <recommendedName>
        <fullName evidence="2">Amidohydrolase-related domain-containing protein</fullName>
    </recommendedName>
</protein>
<feature type="chain" id="PRO_5008001358" description="Amidohydrolase-related domain-containing protein" evidence="1">
    <location>
        <begin position="20"/>
        <end position="444"/>
    </location>
</feature>
<feature type="signal peptide" evidence="1">
    <location>
        <begin position="1"/>
        <end position="19"/>
    </location>
</feature>
<dbReference type="Gene3D" id="2.30.40.10">
    <property type="entry name" value="Urease, subunit C, domain 1"/>
    <property type="match status" value="1"/>
</dbReference>
<organism evidence="3 4">
    <name type="scientific">Flavisolibacter tropicus</name>
    <dbReference type="NCBI Taxonomy" id="1492898"/>
    <lineage>
        <taxon>Bacteria</taxon>
        <taxon>Pseudomonadati</taxon>
        <taxon>Bacteroidota</taxon>
        <taxon>Chitinophagia</taxon>
        <taxon>Chitinophagales</taxon>
        <taxon>Chitinophagaceae</taxon>
        <taxon>Flavisolibacter</taxon>
    </lineage>
</organism>
<dbReference type="SUPFAM" id="SSF51338">
    <property type="entry name" value="Composite domain of metallo-dependent hydrolases"/>
    <property type="match status" value="1"/>
</dbReference>
<dbReference type="Gene3D" id="3.20.20.140">
    <property type="entry name" value="Metal-dependent hydrolases"/>
    <property type="match status" value="1"/>
</dbReference>
<dbReference type="InterPro" id="IPR006680">
    <property type="entry name" value="Amidohydro-rel"/>
</dbReference>
<evidence type="ECO:0000313" key="3">
    <source>
        <dbReference type="EMBL" id="ANE51830.1"/>
    </source>
</evidence>
<dbReference type="STRING" id="1492898.SY85_16375"/>
<dbReference type="EMBL" id="CP011390">
    <property type="protein sequence ID" value="ANE51830.1"/>
    <property type="molecule type" value="Genomic_DNA"/>
</dbReference>
<dbReference type="AlphaFoldDB" id="A0A172TXR8"/>
<evidence type="ECO:0000313" key="4">
    <source>
        <dbReference type="Proteomes" id="UP000077177"/>
    </source>
</evidence>
<dbReference type="InterPro" id="IPR011059">
    <property type="entry name" value="Metal-dep_hydrolase_composite"/>
</dbReference>